<comment type="caution">
    <text evidence="2">The sequence shown here is derived from an EMBL/GenBank/DDBJ whole genome shotgun (WGS) entry which is preliminary data.</text>
</comment>
<name>A0ABV9H7J7_9HYPH</name>
<organism evidence="2 3">
    <name type="scientific">Daeguia caeni</name>
    <dbReference type="NCBI Taxonomy" id="439612"/>
    <lineage>
        <taxon>Bacteria</taxon>
        <taxon>Pseudomonadati</taxon>
        <taxon>Pseudomonadota</taxon>
        <taxon>Alphaproteobacteria</taxon>
        <taxon>Hyphomicrobiales</taxon>
        <taxon>Brucellaceae</taxon>
        <taxon>Daeguia</taxon>
    </lineage>
</organism>
<evidence type="ECO:0000313" key="2">
    <source>
        <dbReference type="EMBL" id="MFC4625470.1"/>
    </source>
</evidence>
<gene>
    <name evidence="2" type="ORF">ACFO1V_09580</name>
</gene>
<feature type="region of interest" description="Disordered" evidence="1">
    <location>
        <begin position="1"/>
        <end position="41"/>
    </location>
</feature>
<sequence length="148" mass="16839">MTDQQEPEKKKRGRPAQGDRAMTNAERSARRRAKAKASQPVVLAKAEGRDGGYYKLRNDLYSIKEFIKSAVSMHVAMNACFKHPGDAEKMAILRKGIEYYSNNLGYSMAAMDSIVDAFEWPDDQETQWGVKNLRDWEAVEYLKSLVSE</sequence>
<proteinExistence type="predicted"/>
<protein>
    <submittedName>
        <fullName evidence="2">Uncharacterized protein</fullName>
    </submittedName>
</protein>
<reference evidence="3" key="1">
    <citation type="journal article" date="2019" name="Int. J. Syst. Evol. Microbiol.">
        <title>The Global Catalogue of Microorganisms (GCM) 10K type strain sequencing project: providing services to taxonomists for standard genome sequencing and annotation.</title>
        <authorList>
            <consortium name="The Broad Institute Genomics Platform"/>
            <consortium name="The Broad Institute Genome Sequencing Center for Infectious Disease"/>
            <person name="Wu L."/>
            <person name="Ma J."/>
        </authorList>
    </citation>
    <scope>NUCLEOTIDE SEQUENCE [LARGE SCALE GENOMIC DNA]</scope>
    <source>
        <strain evidence="3">CGMCC 1.15731</strain>
    </source>
</reference>
<evidence type="ECO:0000256" key="1">
    <source>
        <dbReference type="SAM" id="MobiDB-lite"/>
    </source>
</evidence>
<keyword evidence="3" id="KW-1185">Reference proteome</keyword>
<accession>A0ABV9H7J7</accession>
<dbReference type="RefSeq" id="WP_151664621.1">
    <property type="nucleotide sequence ID" value="NZ_JBHEEZ010000079.1"/>
</dbReference>
<dbReference type="Proteomes" id="UP001596042">
    <property type="component" value="Unassembled WGS sequence"/>
</dbReference>
<dbReference type="EMBL" id="JBHSEL010000082">
    <property type="protein sequence ID" value="MFC4625470.1"/>
    <property type="molecule type" value="Genomic_DNA"/>
</dbReference>
<evidence type="ECO:0000313" key="3">
    <source>
        <dbReference type="Proteomes" id="UP001596042"/>
    </source>
</evidence>